<comment type="caution">
    <text evidence="6">The sequence shown here is derived from an EMBL/GenBank/DDBJ whole genome shotgun (WGS) entry which is preliminary data.</text>
</comment>
<evidence type="ECO:0000256" key="4">
    <source>
        <dbReference type="SAM" id="Phobius"/>
    </source>
</evidence>
<dbReference type="CDD" id="cd17489">
    <property type="entry name" value="MFS_YfcJ_like"/>
    <property type="match status" value="1"/>
</dbReference>
<feature type="transmembrane region" description="Helical" evidence="4">
    <location>
        <begin position="30"/>
        <end position="48"/>
    </location>
</feature>
<feature type="transmembrane region" description="Helical" evidence="4">
    <location>
        <begin position="200"/>
        <end position="227"/>
    </location>
</feature>
<feature type="transmembrane region" description="Helical" evidence="4">
    <location>
        <begin position="289"/>
        <end position="311"/>
    </location>
</feature>
<evidence type="ECO:0000259" key="5">
    <source>
        <dbReference type="PROSITE" id="PS50850"/>
    </source>
</evidence>
<feature type="transmembrane region" description="Helical" evidence="4">
    <location>
        <begin position="351"/>
        <end position="370"/>
    </location>
</feature>
<dbReference type="Proteomes" id="UP000198302">
    <property type="component" value="Unassembled WGS sequence"/>
</dbReference>
<keyword evidence="3 4" id="KW-0472">Membrane</keyword>
<keyword evidence="1 4" id="KW-0812">Transmembrane</keyword>
<feature type="domain" description="Major facilitator superfamily (MFS) profile" evidence="5">
    <location>
        <begin position="165"/>
        <end position="386"/>
    </location>
</feature>
<dbReference type="InterPro" id="IPR020846">
    <property type="entry name" value="MFS_dom"/>
</dbReference>
<dbReference type="Pfam" id="PF07690">
    <property type="entry name" value="MFS_1"/>
    <property type="match status" value="1"/>
</dbReference>
<proteinExistence type="predicted"/>
<evidence type="ECO:0000256" key="1">
    <source>
        <dbReference type="ARBA" id="ARBA00022692"/>
    </source>
</evidence>
<feature type="transmembrane region" description="Helical" evidence="4">
    <location>
        <begin position="264"/>
        <end position="283"/>
    </location>
</feature>
<sequence>MIAGIIFNIFLIMGISLGVLPFFVHDTLGYSNIIVGLVIGIQYAATLFTRQSAGKLADTKGGKKSITLGLILSTVTGVLCVISVLLTSLPLLSLIVLIIARIILGIAESYIVIGIFAWGFKIVGKKHIGKVIVWNGMGMYGGLSIGAPLSIYLQGHFSIITPFTLIILFPILAYLSMLALPQVKMEPQEHQLSFFKAIGLVWKSGSGLALASIGFGGIASFITLYFAQQSWDGASFAISAFGIGYIGTRIFFSGYPDKFGGAKVALISLIVEAIGLLLIWSATSAAMGITGSLLTGLGMSLVFPSFGLIAVNHVDPSNRGMAIAAYNAFFDIGVGLTAPVAGLVARNGGYNNIYIMGAVAAAISATLAYAELKKQKKQPEFVTKNG</sequence>
<feature type="transmembrane region" description="Helical" evidence="4">
    <location>
        <begin position="5"/>
        <end position="24"/>
    </location>
</feature>
<evidence type="ECO:0000256" key="3">
    <source>
        <dbReference type="ARBA" id="ARBA00023136"/>
    </source>
</evidence>
<dbReference type="PANTHER" id="PTHR23531:SF1">
    <property type="entry name" value="QUINOLENE RESISTANCE PROTEIN NORA"/>
    <property type="match status" value="1"/>
</dbReference>
<evidence type="ECO:0000313" key="7">
    <source>
        <dbReference type="Proteomes" id="UP000198302"/>
    </source>
</evidence>
<dbReference type="EMBL" id="MUGX01000002">
    <property type="protein sequence ID" value="OXA91897.1"/>
    <property type="molecule type" value="Genomic_DNA"/>
</dbReference>
<dbReference type="InterPro" id="IPR036259">
    <property type="entry name" value="MFS_trans_sf"/>
</dbReference>
<accession>A0ABX4CEF9</accession>
<dbReference type="PANTHER" id="PTHR23531">
    <property type="entry name" value="QUINOLENE RESISTANCE PROTEIN NORA"/>
    <property type="match status" value="1"/>
</dbReference>
<dbReference type="Gene3D" id="1.20.1250.20">
    <property type="entry name" value="MFS general substrate transporter like domains"/>
    <property type="match status" value="1"/>
</dbReference>
<keyword evidence="2 4" id="KW-1133">Transmembrane helix</keyword>
<dbReference type="PROSITE" id="PS50850">
    <property type="entry name" value="MFS"/>
    <property type="match status" value="1"/>
</dbReference>
<feature type="transmembrane region" description="Helical" evidence="4">
    <location>
        <begin position="323"/>
        <end position="345"/>
    </location>
</feature>
<organism evidence="6 7">
    <name type="scientific">Flavobacterium hibernum</name>
    <dbReference type="NCBI Taxonomy" id="37752"/>
    <lineage>
        <taxon>Bacteria</taxon>
        <taxon>Pseudomonadati</taxon>
        <taxon>Bacteroidota</taxon>
        <taxon>Flavobacteriia</taxon>
        <taxon>Flavobacteriales</taxon>
        <taxon>Flavobacteriaceae</taxon>
        <taxon>Flavobacterium</taxon>
    </lineage>
</organism>
<feature type="transmembrane region" description="Helical" evidence="4">
    <location>
        <begin position="68"/>
        <end position="86"/>
    </location>
</feature>
<name>A0ABX4CEF9_9FLAO</name>
<feature type="transmembrane region" description="Helical" evidence="4">
    <location>
        <begin position="92"/>
        <end position="120"/>
    </location>
</feature>
<evidence type="ECO:0000256" key="2">
    <source>
        <dbReference type="ARBA" id="ARBA00022989"/>
    </source>
</evidence>
<keyword evidence="7" id="KW-1185">Reference proteome</keyword>
<dbReference type="NCBIfam" id="NF003477">
    <property type="entry name" value="PRK05122.1"/>
    <property type="match status" value="1"/>
</dbReference>
<dbReference type="InterPro" id="IPR011701">
    <property type="entry name" value="MFS"/>
</dbReference>
<reference evidence="6 7" key="1">
    <citation type="submission" date="2016-11" db="EMBL/GenBank/DDBJ databases">
        <title>Whole genomes of Flavobacteriaceae.</title>
        <authorList>
            <person name="Stine C."/>
            <person name="Li C."/>
            <person name="Tadesse D."/>
        </authorList>
    </citation>
    <scope>NUCLEOTIDE SEQUENCE [LARGE SCALE GENOMIC DNA]</scope>
    <source>
        <strain evidence="6 7">ATCC 51468</strain>
    </source>
</reference>
<feature type="transmembrane region" description="Helical" evidence="4">
    <location>
        <begin position="132"/>
        <end position="153"/>
    </location>
</feature>
<feature type="transmembrane region" description="Helical" evidence="4">
    <location>
        <begin position="233"/>
        <end position="252"/>
    </location>
</feature>
<dbReference type="NCBIfam" id="NF009048">
    <property type="entry name" value="PRK12382.1"/>
    <property type="match status" value="1"/>
</dbReference>
<feature type="transmembrane region" description="Helical" evidence="4">
    <location>
        <begin position="159"/>
        <end position="180"/>
    </location>
</feature>
<evidence type="ECO:0000313" key="6">
    <source>
        <dbReference type="EMBL" id="OXA91897.1"/>
    </source>
</evidence>
<gene>
    <name evidence="6" type="ORF">B0A73_00850</name>
</gene>
<protein>
    <recommendedName>
        <fullName evidence="5">Major facilitator superfamily (MFS) profile domain-containing protein</fullName>
    </recommendedName>
</protein>
<dbReference type="SUPFAM" id="SSF103473">
    <property type="entry name" value="MFS general substrate transporter"/>
    <property type="match status" value="1"/>
</dbReference>
<dbReference type="InterPro" id="IPR052714">
    <property type="entry name" value="MFS_Exporter"/>
</dbReference>